<keyword evidence="2" id="KW-1185">Reference proteome</keyword>
<sequence length="58" mass="6815">MLEESRVLACRLSLRVEEDRSGLQPNNNGKIINVVRTFRPVHLESINRPFHGRGRWLF</sequence>
<reference evidence="1" key="1">
    <citation type="submission" date="2012-11" db="EMBL/GenBank/DDBJ databases">
        <title>Permanent draft genomes of Rhodopirellula europaea strain SH398 and 6C.</title>
        <authorList>
            <person name="Richter M."/>
            <person name="Richter-Heitmann T."/>
            <person name="Frank C."/>
            <person name="Harder J."/>
            <person name="Glockner F.O."/>
        </authorList>
    </citation>
    <scope>NUCLEOTIDE SEQUENCE</scope>
    <source>
        <strain evidence="1">6C</strain>
    </source>
</reference>
<accession>M2AWS9</accession>
<dbReference type="AlphaFoldDB" id="M2AWS9"/>
<name>M2AWS9_9BACT</name>
<dbReference type="PATRIC" id="fig|1263867.3.peg.5618"/>
<organism evidence="1 2">
    <name type="scientific">Rhodopirellula europaea 6C</name>
    <dbReference type="NCBI Taxonomy" id="1263867"/>
    <lineage>
        <taxon>Bacteria</taxon>
        <taxon>Pseudomonadati</taxon>
        <taxon>Planctomycetota</taxon>
        <taxon>Planctomycetia</taxon>
        <taxon>Pirellulales</taxon>
        <taxon>Pirellulaceae</taxon>
        <taxon>Rhodopirellula</taxon>
    </lineage>
</organism>
<evidence type="ECO:0000313" key="1">
    <source>
        <dbReference type="EMBL" id="EMB13993.1"/>
    </source>
</evidence>
<protein>
    <submittedName>
        <fullName evidence="1">Uncharacterized protein</fullName>
    </submittedName>
</protein>
<proteinExistence type="predicted"/>
<dbReference type="EMBL" id="ANMO01000235">
    <property type="protein sequence ID" value="EMB13993.1"/>
    <property type="molecule type" value="Genomic_DNA"/>
</dbReference>
<reference evidence="1" key="2">
    <citation type="journal article" date="2013" name="Mar. Genomics">
        <title>Expression of sulfatases in Rhodopirellula baltica and the diversity of sulfatases in the genus Rhodopirellula.</title>
        <authorList>
            <person name="Wegner C.E."/>
            <person name="Richter-Heitmann T."/>
            <person name="Klindworth A."/>
            <person name="Klockow C."/>
            <person name="Richter M."/>
            <person name="Achstetter T."/>
            <person name="Glockner F.O."/>
            <person name="Harder J."/>
        </authorList>
    </citation>
    <scope>NUCLEOTIDE SEQUENCE [LARGE SCALE GENOMIC DNA]</scope>
    <source>
        <strain evidence="1">6C</strain>
    </source>
</reference>
<dbReference type="Proteomes" id="UP000011529">
    <property type="component" value="Unassembled WGS sequence"/>
</dbReference>
<comment type="caution">
    <text evidence="1">The sequence shown here is derived from an EMBL/GenBank/DDBJ whole genome shotgun (WGS) entry which is preliminary data.</text>
</comment>
<gene>
    <name evidence="1" type="ORF">RE6C_05247</name>
</gene>
<evidence type="ECO:0000313" key="2">
    <source>
        <dbReference type="Proteomes" id="UP000011529"/>
    </source>
</evidence>